<dbReference type="EMBL" id="VFRR01000012">
    <property type="protein sequence ID" value="TPE52350.1"/>
    <property type="molecule type" value="Genomic_DNA"/>
</dbReference>
<dbReference type="InterPro" id="IPR008869">
    <property type="entry name" value="MlaC/ttg2D"/>
</dbReference>
<keyword evidence="1" id="KW-0732">Signal</keyword>
<feature type="signal peptide" evidence="1">
    <location>
        <begin position="1"/>
        <end position="21"/>
    </location>
</feature>
<evidence type="ECO:0000313" key="2">
    <source>
        <dbReference type="EMBL" id="TPE52350.1"/>
    </source>
</evidence>
<comment type="caution">
    <text evidence="2">The sequence shown here is derived from an EMBL/GenBank/DDBJ whole genome shotgun (WGS) entry which is preliminary data.</text>
</comment>
<proteinExistence type="predicted"/>
<feature type="chain" id="PRO_5021197745" evidence="1">
    <location>
        <begin position="22"/>
        <end position="203"/>
    </location>
</feature>
<accession>A0A501WVC3</accession>
<dbReference type="AlphaFoldDB" id="A0A501WVC3"/>
<dbReference type="Proteomes" id="UP000315901">
    <property type="component" value="Unassembled WGS sequence"/>
</dbReference>
<sequence>MLLRFLLAWVGVMGFVWHANADDSVARDTVVAVVDAFKTEIVEKKAVLKQDEVALRKAVREVISPVIDFADLSKKVMGKYYLRATDEQRERFAVVTEQTLLKTYGASMLDFDPSKINVLPEVRPNRNDTVWVDTEFYTDAGAAVNVAFLMEQIEGRWWLSNVVINNINFGLTFRKQFGLMVQKSRNDLDEAITAWEASLAQGQ</sequence>
<dbReference type="PANTHER" id="PTHR36573:SF1">
    <property type="entry name" value="INTERMEMBRANE PHOSPHOLIPID TRANSPORT SYSTEM BINDING PROTEIN MLAC"/>
    <property type="match status" value="1"/>
</dbReference>
<organism evidence="2 3">
    <name type="scientific">Maribrevibacterium harenarium</name>
    <dbReference type="NCBI Taxonomy" id="2589817"/>
    <lineage>
        <taxon>Bacteria</taxon>
        <taxon>Pseudomonadati</taxon>
        <taxon>Pseudomonadota</taxon>
        <taxon>Gammaproteobacteria</taxon>
        <taxon>Oceanospirillales</taxon>
        <taxon>Oceanospirillaceae</taxon>
        <taxon>Maribrevibacterium</taxon>
    </lineage>
</organism>
<dbReference type="Gene3D" id="3.10.450.710">
    <property type="entry name" value="Tgt2/MlaC"/>
    <property type="match status" value="1"/>
</dbReference>
<dbReference type="RefSeq" id="WP_140588251.1">
    <property type="nucleotide sequence ID" value="NZ_VFRR01000012.1"/>
</dbReference>
<protein>
    <submittedName>
        <fullName evidence="2">ABC transporter substrate-binding protein</fullName>
    </submittedName>
</protein>
<dbReference type="OrthoDB" id="9787053at2"/>
<dbReference type="InterPro" id="IPR042245">
    <property type="entry name" value="Tgt2/MlaC_sf"/>
</dbReference>
<gene>
    <name evidence="2" type="ORF">FJM67_07885</name>
</gene>
<dbReference type="PANTHER" id="PTHR36573">
    <property type="entry name" value="INTERMEMBRANE PHOSPHOLIPID TRANSPORT SYSTEM BINDING PROTEIN MLAC"/>
    <property type="match status" value="1"/>
</dbReference>
<reference evidence="2 3" key="1">
    <citation type="submission" date="2019-06" db="EMBL/GenBank/DDBJ databases">
        <title>A novel bacterium of genus Marinomonas, isolated from coastal sand.</title>
        <authorList>
            <person name="Huang H."/>
            <person name="Mo K."/>
            <person name="Hu Y."/>
        </authorList>
    </citation>
    <scope>NUCLEOTIDE SEQUENCE [LARGE SCALE GENOMIC DNA]</scope>
    <source>
        <strain evidence="2 3">HB171799</strain>
    </source>
</reference>
<name>A0A501WVC3_9GAMM</name>
<keyword evidence="3" id="KW-1185">Reference proteome</keyword>
<evidence type="ECO:0000313" key="3">
    <source>
        <dbReference type="Proteomes" id="UP000315901"/>
    </source>
</evidence>
<dbReference type="Pfam" id="PF05494">
    <property type="entry name" value="MlaC"/>
    <property type="match status" value="1"/>
</dbReference>
<evidence type="ECO:0000256" key="1">
    <source>
        <dbReference type="SAM" id="SignalP"/>
    </source>
</evidence>